<dbReference type="InterPro" id="IPR031316">
    <property type="entry name" value="FlgM_C"/>
</dbReference>
<evidence type="ECO:0000313" key="11">
    <source>
        <dbReference type="EMBL" id="ADB18664.1"/>
    </source>
</evidence>
<dbReference type="KEGG" id="psl:Psta_4010"/>
<dbReference type="Pfam" id="PF04316">
    <property type="entry name" value="FlgM"/>
    <property type="match status" value="1"/>
</dbReference>
<sequence length="91" mass="9642">MYIYGTAHVHAPQTISGPHRAQSTAAPSSSSFSGLDTVDISPEAQLLSQARDLPEIRADRVAAIKAQIASGTYETDAKLDAALENLLDEFA</sequence>
<evidence type="ECO:0000259" key="10">
    <source>
        <dbReference type="Pfam" id="PF04316"/>
    </source>
</evidence>
<dbReference type="InterPro" id="IPR007412">
    <property type="entry name" value="FlgM"/>
</dbReference>
<keyword evidence="12" id="KW-1185">Reference proteome</keyword>
<feature type="domain" description="Anti-sigma-28 factor FlgM C-terminal" evidence="10">
    <location>
        <begin position="36"/>
        <end position="78"/>
    </location>
</feature>
<keyword evidence="3" id="KW-0678">Repressor</keyword>
<protein>
    <recommendedName>
        <fullName evidence="2">Negative regulator of flagellin synthesis</fullName>
    </recommendedName>
    <alternativeName>
        <fullName evidence="8">Anti-sigma-28 factor</fullName>
    </alternativeName>
</protein>
<dbReference type="NCBIfam" id="TIGR03824">
    <property type="entry name" value="FlgM_jcvi"/>
    <property type="match status" value="1"/>
</dbReference>
<dbReference type="STRING" id="530564.Psta_4010"/>
<evidence type="ECO:0000313" key="12">
    <source>
        <dbReference type="Proteomes" id="UP000001887"/>
    </source>
</evidence>
<evidence type="ECO:0000256" key="3">
    <source>
        <dbReference type="ARBA" id="ARBA00022491"/>
    </source>
</evidence>
<keyword evidence="5" id="KW-0805">Transcription regulation</keyword>
<dbReference type="GO" id="GO:0045892">
    <property type="term" value="P:negative regulation of DNA-templated transcription"/>
    <property type="evidence" value="ECO:0007669"/>
    <property type="project" value="InterPro"/>
</dbReference>
<comment type="similarity">
    <text evidence="1">Belongs to the FlgM family.</text>
</comment>
<dbReference type="SUPFAM" id="SSF101498">
    <property type="entry name" value="Anti-sigma factor FlgM"/>
    <property type="match status" value="1"/>
</dbReference>
<reference evidence="11 12" key="1">
    <citation type="journal article" date="2009" name="Stand. Genomic Sci.">
        <title>Complete genome sequence of Pirellula staleyi type strain (ATCC 27377).</title>
        <authorList>
            <person name="Clum A."/>
            <person name="Tindall B.J."/>
            <person name="Sikorski J."/>
            <person name="Ivanova N."/>
            <person name="Mavrommatis K."/>
            <person name="Lucas S."/>
            <person name="Glavina del Rio T."/>
            <person name="Nolan M."/>
            <person name="Chen F."/>
            <person name="Tice H."/>
            <person name="Pitluck S."/>
            <person name="Cheng J.F."/>
            <person name="Chertkov O."/>
            <person name="Brettin T."/>
            <person name="Han C."/>
            <person name="Detter J.C."/>
            <person name="Kuske C."/>
            <person name="Bruce D."/>
            <person name="Goodwin L."/>
            <person name="Ovchinikova G."/>
            <person name="Pati A."/>
            <person name="Mikhailova N."/>
            <person name="Chen A."/>
            <person name="Palaniappan K."/>
            <person name="Land M."/>
            <person name="Hauser L."/>
            <person name="Chang Y.J."/>
            <person name="Jeffries C.D."/>
            <person name="Chain P."/>
            <person name="Rohde M."/>
            <person name="Goker M."/>
            <person name="Bristow J."/>
            <person name="Eisen J.A."/>
            <person name="Markowitz V."/>
            <person name="Hugenholtz P."/>
            <person name="Kyrpides N.C."/>
            <person name="Klenk H.P."/>
            <person name="Lapidus A."/>
        </authorList>
    </citation>
    <scope>NUCLEOTIDE SEQUENCE [LARGE SCALE GENOMIC DNA]</scope>
    <source>
        <strain evidence="12">ATCC 27377 / DSM 6068 / ICPB 4128</strain>
    </source>
</reference>
<evidence type="ECO:0000256" key="5">
    <source>
        <dbReference type="ARBA" id="ARBA00023015"/>
    </source>
</evidence>
<dbReference type="AlphaFoldDB" id="D2R253"/>
<dbReference type="EMBL" id="CP001848">
    <property type="protein sequence ID" value="ADB18664.1"/>
    <property type="molecule type" value="Genomic_DNA"/>
</dbReference>
<dbReference type="GO" id="GO:0044781">
    <property type="term" value="P:bacterial-type flagellum organization"/>
    <property type="evidence" value="ECO:0007669"/>
    <property type="project" value="UniProtKB-KW"/>
</dbReference>
<dbReference type="OrthoDB" id="280802at2"/>
<evidence type="ECO:0000256" key="2">
    <source>
        <dbReference type="ARBA" id="ARBA00017823"/>
    </source>
</evidence>
<evidence type="ECO:0000256" key="4">
    <source>
        <dbReference type="ARBA" id="ARBA00022795"/>
    </source>
</evidence>
<name>D2R253_PIRSD</name>
<dbReference type="Proteomes" id="UP000001887">
    <property type="component" value="Chromosome"/>
</dbReference>
<dbReference type="HOGENOM" id="CLU_185174_0_0_0"/>
<evidence type="ECO:0000256" key="6">
    <source>
        <dbReference type="ARBA" id="ARBA00023163"/>
    </source>
</evidence>
<proteinExistence type="inferred from homology"/>
<evidence type="ECO:0000256" key="9">
    <source>
        <dbReference type="SAM" id="MobiDB-lite"/>
    </source>
</evidence>
<keyword evidence="6" id="KW-0804">Transcription</keyword>
<keyword evidence="4" id="KW-1005">Bacterial flagellum biogenesis</keyword>
<comment type="function">
    <text evidence="7">Responsible for the coupling of flagellin expression to flagellar assembly by preventing expression of the flagellin genes when a component of the middle class of proteins is defective. It negatively regulates flagellar genes by inhibiting the activity of FliA by directly binding to FliA.</text>
</comment>
<evidence type="ECO:0000256" key="7">
    <source>
        <dbReference type="ARBA" id="ARBA00024739"/>
    </source>
</evidence>
<evidence type="ECO:0000256" key="1">
    <source>
        <dbReference type="ARBA" id="ARBA00005322"/>
    </source>
</evidence>
<feature type="compositionally biased region" description="Low complexity" evidence="9">
    <location>
        <begin position="21"/>
        <end position="33"/>
    </location>
</feature>
<accession>D2R253</accession>
<feature type="region of interest" description="Disordered" evidence="9">
    <location>
        <begin position="13"/>
        <end position="36"/>
    </location>
</feature>
<evidence type="ECO:0000256" key="8">
    <source>
        <dbReference type="ARBA" id="ARBA00030117"/>
    </source>
</evidence>
<dbReference type="eggNOG" id="COG2747">
    <property type="taxonomic scope" value="Bacteria"/>
</dbReference>
<gene>
    <name evidence="11" type="ordered locus">Psta_4010</name>
</gene>
<organism evidence="11 12">
    <name type="scientific">Pirellula staleyi (strain ATCC 27377 / DSM 6068 / ICPB 4128)</name>
    <name type="common">Pirella staleyi</name>
    <dbReference type="NCBI Taxonomy" id="530564"/>
    <lineage>
        <taxon>Bacteria</taxon>
        <taxon>Pseudomonadati</taxon>
        <taxon>Planctomycetota</taxon>
        <taxon>Planctomycetia</taxon>
        <taxon>Pirellulales</taxon>
        <taxon>Pirellulaceae</taxon>
        <taxon>Pirellula</taxon>
    </lineage>
</organism>
<dbReference type="InterPro" id="IPR035890">
    <property type="entry name" value="Anti-sigma-28_factor_FlgM_sf"/>
</dbReference>